<dbReference type="AlphaFoldDB" id="A0A6J4GDD4"/>
<evidence type="ECO:0000313" key="1">
    <source>
        <dbReference type="EMBL" id="CAA9196309.1"/>
    </source>
</evidence>
<dbReference type="InterPro" id="IPR006530">
    <property type="entry name" value="YD"/>
</dbReference>
<dbReference type="Pfam" id="PF05593">
    <property type="entry name" value="RHS_repeat"/>
    <property type="match status" value="1"/>
</dbReference>
<dbReference type="NCBIfam" id="TIGR01643">
    <property type="entry name" value="YD_repeat_2x"/>
    <property type="match status" value="1"/>
</dbReference>
<accession>A0A6J4GDD4</accession>
<evidence type="ECO:0000313" key="2">
    <source>
        <dbReference type="Proteomes" id="UP000479938"/>
    </source>
</evidence>
<dbReference type="RefSeq" id="WP_173969815.1">
    <property type="nucleotide sequence ID" value="NZ_CADCSU010000056.1"/>
</dbReference>
<dbReference type="EMBL" id="CADCSU010000056">
    <property type="protein sequence ID" value="CAA9196309.1"/>
    <property type="molecule type" value="Genomic_DNA"/>
</dbReference>
<reference evidence="1 2" key="1">
    <citation type="submission" date="2020-02" db="EMBL/GenBank/DDBJ databases">
        <authorList>
            <person name="Criscuolo A."/>
        </authorList>
    </citation>
    <scope>NUCLEOTIDE SEQUENCE [LARGE SCALE GENOMIC DNA]</scope>
    <source>
        <strain evidence="1">CIP105534</strain>
    </source>
</reference>
<proteinExistence type="predicted"/>
<dbReference type="Proteomes" id="UP000479938">
    <property type="component" value="Unassembled WGS sequence"/>
</dbReference>
<gene>
    <name evidence="1" type="ORF">FLA105534_01092</name>
</gene>
<keyword evidence="2" id="KW-1185">Reference proteome</keyword>
<evidence type="ECO:0008006" key="3">
    <source>
        <dbReference type="Google" id="ProtNLM"/>
    </source>
</evidence>
<name>A0A6J4GDD4_9FLAO</name>
<dbReference type="PROSITE" id="PS51257">
    <property type="entry name" value="PROKAR_LIPOPROTEIN"/>
    <property type="match status" value="1"/>
</dbReference>
<sequence length="340" mass="39333">MKKIILGAIMAFSIISCSSEENPTTTPEVIAPEPSKPPIVKVQLKPAITNNIKSLTGKKLEDDLKLVKRVYYYKDVMNFTQEAAIKDSLNTFRDTIKRWWGSRTDYEYDEMRQLKSTKKYAAGFNGNQASTNIDFMDTFTYSNSKVSTTTENRYLYDARGNITELKTNGDITVQYSYDDQDRITQAKRYEAYDNINFPNISGYRFIIDFVYLDLGDNKVKVSAYYWMQTFDKTGHIVPGQEHHSLSDDVYNIDTSKPGIYANEAWYKITSYPILSYMQTQGSDKITFSPTPTTHITDWLWYASRPIKEYYIYNKEGYLIKKITTTDYINGTASSITLFEY</sequence>
<protein>
    <recommendedName>
        <fullName evidence="3">YD repeat-containing protein</fullName>
    </recommendedName>
</protein>
<organism evidence="1 2">
    <name type="scientific">Flavobacterium bizetiae</name>
    <dbReference type="NCBI Taxonomy" id="2704140"/>
    <lineage>
        <taxon>Bacteria</taxon>
        <taxon>Pseudomonadati</taxon>
        <taxon>Bacteroidota</taxon>
        <taxon>Flavobacteriia</taxon>
        <taxon>Flavobacteriales</taxon>
        <taxon>Flavobacteriaceae</taxon>
        <taxon>Flavobacterium</taxon>
    </lineage>
</organism>
<dbReference type="InterPro" id="IPR031325">
    <property type="entry name" value="RHS_repeat"/>
</dbReference>